<evidence type="ECO:0000256" key="5">
    <source>
        <dbReference type="ARBA" id="ARBA00022695"/>
    </source>
</evidence>
<evidence type="ECO:0000256" key="1">
    <source>
        <dbReference type="ARBA" id="ARBA00009762"/>
    </source>
</evidence>
<dbReference type="Pfam" id="PF01896">
    <property type="entry name" value="DNA_primase_S"/>
    <property type="match status" value="1"/>
</dbReference>
<dbReference type="SUPFAM" id="SSF56747">
    <property type="entry name" value="Prim-pol domain"/>
    <property type="match status" value="1"/>
</dbReference>
<keyword evidence="5" id="KW-0548">Nucleotidyltransferase</keyword>
<dbReference type="Gene3D" id="3.90.920.10">
    <property type="entry name" value="DNA primase, PRIM domain"/>
    <property type="match status" value="1"/>
</dbReference>
<evidence type="ECO:0000256" key="6">
    <source>
        <dbReference type="ARBA" id="ARBA00022705"/>
    </source>
</evidence>
<name>A0A4S4M7Q6_9AGAM</name>
<sequence length="419" mass="48666">MPSIMTTEQLEPSSPEVMLAFYRRLYPFKSIYKWLNHENSPTRLFTNREIAYTLQSDVYLRYNSFTSVEEFKKQTCSLNPTRFEIGPVYTARPRDKKTVRPSAFSPAQRELVFDIDMTDYDSIRTCCSGADICKRCWGFIGAAVRVLDSAIREQFGYKHLLWVYSGRRGIHLWVSDREAMELTDEQRRAIVGYLTVVQGGKEMKKKVNVRMGKGGDVLPPSVNSALELLVEIFPDLILIDQDCFQKDEAWEELLQLIPDKSIVKELRQKWNKDEDRSSEDKWVDLKNEVKKYDKKSRERATMKIAMEDIILQYAYPRIDAEVSKHRNHLLKAPFCVHPKTGRVCVPVDPERIDEFDPERVPTVGQLLRELDAAAPESGAEEHSDWEKTSLKPYVDMLERHAAELMNEVRIGRRAADMTW</sequence>
<dbReference type="FunFam" id="3.90.920.10:FF:000003">
    <property type="entry name" value="DNA primase"/>
    <property type="match status" value="1"/>
</dbReference>
<keyword evidence="8" id="KW-0862">Zinc</keyword>
<organism evidence="11 12">
    <name type="scientific">Bondarzewia mesenterica</name>
    <dbReference type="NCBI Taxonomy" id="1095465"/>
    <lineage>
        <taxon>Eukaryota</taxon>
        <taxon>Fungi</taxon>
        <taxon>Dikarya</taxon>
        <taxon>Basidiomycota</taxon>
        <taxon>Agaricomycotina</taxon>
        <taxon>Agaricomycetes</taxon>
        <taxon>Russulales</taxon>
        <taxon>Bondarzewiaceae</taxon>
        <taxon>Bondarzewia</taxon>
    </lineage>
</organism>
<reference evidence="11 12" key="1">
    <citation type="submission" date="2019-02" db="EMBL/GenBank/DDBJ databases">
        <title>Genome sequencing of the rare red list fungi Bondarzewia mesenterica.</title>
        <authorList>
            <person name="Buettner E."/>
            <person name="Kellner H."/>
        </authorList>
    </citation>
    <scope>NUCLEOTIDE SEQUENCE [LARGE SCALE GENOMIC DNA]</scope>
    <source>
        <strain evidence="11 12">DSM 108281</strain>
    </source>
</reference>
<dbReference type="OrthoDB" id="19606at2759"/>
<dbReference type="GO" id="GO:0003899">
    <property type="term" value="F:DNA-directed RNA polymerase activity"/>
    <property type="evidence" value="ECO:0007669"/>
    <property type="project" value="InterPro"/>
</dbReference>
<accession>A0A4S4M7Q6</accession>
<protein>
    <recommendedName>
        <fullName evidence="10">DNA primase</fullName>
        <ecNumber evidence="10">2.7.7.-</ecNumber>
    </recommendedName>
</protein>
<proteinExistence type="inferred from homology"/>
<evidence type="ECO:0000256" key="7">
    <source>
        <dbReference type="ARBA" id="ARBA00022723"/>
    </source>
</evidence>
<dbReference type="Proteomes" id="UP000310158">
    <property type="component" value="Unassembled WGS sequence"/>
</dbReference>
<comment type="similarity">
    <text evidence="1 10">Belongs to the eukaryotic-type primase small subunit family.</text>
</comment>
<dbReference type="PANTHER" id="PTHR10536">
    <property type="entry name" value="DNA PRIMASE SMALL SUBUNIT"/>
    <property type="match status" value="1"/>
</dbReference>
<keyword evidence="6 10" id="KW-0235">DNA replication</keyword>
<dbReference type="CDD" id="cd04860">
    <property type="entry name" value="AE_Prim_S"/>
    <property type="match status" value="1"/>
</dbReference>
<evidence type="ECO:0000256" key="9">
    <source>
        <dbReference type="ARBA" id="ARBA00023163"/>
    </source>
</evidence>
<dbReference type="GO" id="GO:0005658">
    <property type="term" value="C:alpha DNA polymerase:primase complex"/>
    <property type="evidence" value="ECO:0007669"/>
    <property type="project" value="UniProtKB-ARBA"/>
</dbReference>
<keyword evidence="3 10" id="KW-0639">Primosome</keyword>
<keyword evidence="12" id="KW-1185">Reference proteome</keyword>
<evidence type="ECO:0000256" key="2">
    <source>
        <dbReference type="ARBA" id="ARBA00022478"/>
    </source>
</evidence>
<keyword evidence="7" id="KW-0479">Metal-binding</keyword>
<evidence type="ECO:0000313" key="11">
    <source>
        <dbReference type="EMBL" id="THH21135.1"/>
    </source>
</evidence>
<evidence type="ECO:0000256" key="4">
    <source>
        <dbReference type="ARBA" id="ARBA00022679"/>
    </source>
</evidence>
<keyword evidence="9" id="KW-0804">Transcription</keyword>
<dbReference type="NCBIfam" id="TIGR00335">
    <property type="entry name" value="primase_sml"/>
    <property type="match status" value="1"/>
</dbReference>
<dbReference type="EC" id="2.7.7.-" evidence="10"/>
<dbReference type="AlphaFoldDB" id="A0A4S4M7Q6"/>
<evidence type="ECO:0000256" key="3">
    <source>
        <dbReference type="ARBA" id="ARBA00022515"/>
    </source>
</evidence>
<dbReference type="InterPro" id="IPR002755">
    <property type="entry name" value="DNA_primase_S"/>
</dbReference>
<keyword evidence="4 10" id="KW-0808">Transferase</keyword>
<dbReference type="GO" id="GO:0006269">
    <property type="term" value="P:DNA replication, synthesis of primer"/>
    <property type="evidence" value="ECO:0007669"/>
    <property type="project" value="UniProtKB-KW"/>
</dbReference>
<dbReference type="GO" id="GO:0046872">
    <property type="term" value="F:metal ion binding"/>
    <property type="evidence" value="ECO:0007669"/>
    <property type="project" value="UniProtKB-KW"/>
</dbReference>
<evidence type="ECO:0000313" key="12">
    <source>
        <dbReference type="Proteomes" id="UP000310158"/>
    </source>
</evidence>
<keyword evidence="2 10" id="KW-0240">DNA-directed RNA polymerase</keyword>
<evidence type="ECO:0000256" key="8">
    <source>
        <dbReference type="ARBA" id="ARBA00022833"/>
    </source>
</evidence>
<dbReference type="InterPro" id="IPR014052">
    <property type="entry name" value="DNA_primase_ssu_euk/arc"/>
</dbReference>
<dbReference type="EMBL" id="SGPL01000007">
    <property type="protein sequence ID" value="THH21135.1"/>
    <property type="molecule type" value="Genomic_DNA"/>
</dbReference>
<gene>
    <name evidence="11" type="ORF">EW146_g368</name>
</gene>
<evidence type="ECO:0000256" key="10">
    <source>
        <dbReference type="RuleBase" id="RU003514"/>
    </source>
</evidence>
<comment type="caution">
    <text evidence="11">The sequence shown here is derived from an EMBL/GenBank/DDBJ whole genome shotgun (WGS) entry which is preliminary data.</text>
</comment>